<proteinExistence type="predicted"/>
<feature type="compositionally biased region" description="Basic and acidic residues" evidence="1">
    <location>
        <begin position="90"/>
        <end position="108"/>
    </location>
</feature>
<dbReference type="Proteomes" id="UP000799776">
    <property type="component" value="Unassembled WGS sequence"/>
</dbReference>
<keyword evidence="3" id="KW-1185">Reference proteome</keyword>
<feature type="region of interest" description="Disordered" evidence="1">
    <location>
        <begin position="357"/>
        <end position="402"/>
    </location>
</feature>
<evidence type="ECO:0000256" key="1">
    <source>
        <dbReference type="SAM" id="MobiDB-lite"/>
    </source>
</evidence>
<dbReference type="AlphaFoldDB" id="A0A9P4HZU1"/>
<accession>A0A9P4HZU1</accession>
<feature type="compositionally biased region" description="Basic and acidic residues" evidence="1">
    <location>
        <begin position="180"/>
        <end position="203"/>
    </location>
</feature>
<feature type="region of interest" description="Disordered" evidence="1">
    <location>
        <begin position="77"/>
        <end position="319"/>
    </location>
</feature>
<feature type="compositionally biased region" description="Basic residues" evidence="1">
    <location>
        <begin position="219"/>
        <end position="234"/>
    </location>
</feature>
<dbReference type="EMBL" id="ML978713">
    <property type="protein sequence ID" value="KAF2089944.1"/>
    <property type="molecule type" value="Genomic_DNA"/>
</dbReference>
<reference evidence="2" key="1">
    <citation type="journal article" date="2020" name="Stud. Mycol.">
        <title>101 Dothideomycetes genomes: a test case for predicting lifestyles and emergence of pathogens.</title>
        <authorList>
            <person name="Haridas S."/>
            <person name="Albert R."/>
            <person name="Binder M."/>
            <person name="Bloem J."/>
            <person name="Labutti K."/>
            <person name="Salamov A."/>
            <person name="Andreopoulos B."/>
            <person name="Baker S."/>
            <person name="Barry K."/>
            <person name="Bills G."/>
            <person name="Bluhm B."/>
            <person name="Cannon C."/>
            <person name="Castanera R."/>
            <person name="Culley D."/>
            <person name="Daum C."/>
            <person name="Ezra D."/>
            <person name="Gonzalez J."/>
            <person name="Henrissat B."/>
            <person name="Kuo A."/>
            <person name="Liang C."/>
            <person name="Lipzen A."/>
            <person name="Lutzoni F."/>
            <person name="Magnuson J."/>
            <person name="Mondo S."/>
            <person name="Nolan M."/>
            <person name="Ohm R."/>
            <person name="Pangilinan J."/>
            <person name="Park H.-J."/>
            <person name="Ramirez L."/>
            <person name="Alfaro M."/>
            <person name="Sun H."/>
            <person name="Tritt A."/>
            <person name="Yoshinaga Y."/>
            <person name="Zwiers L.-H."/>
            <person name="Turgeon B."/>
            <person name="Goodwin S."/>
            <person name="Spatafora J."/>
            <person name="Crous P."/>
            <person name="Grigoriev I."/>
        </authorList>
    </citation>
    <scope>NUCLEOTIDE SEQUENCE</scope>
    <source>
        <strain evidence="2">CBS 121410</strain>
    </source>
</reference>
<organism evidence="2 3">
    <name type="scientific">Saccharata proteae CBS 121410</name>
    <dbReference type="NCBI Taxonomy" id="1314787"/>
    <lineage>
        <taxon>Eukaryota</taxon>
        <taxon>Fungi</taxon>
        <taxon>Dikarya</taxon>
        <taxon>Ascomycota</taxon>
        <taxon>Pezizomycotina</taxon>
        <taxon>Dothideomycetes</taxon>
        <taxon>Dothideomycetes incertae sedis</taxon>
        <taxon>Botryosphaeriales</taxon>
        <taxon>Saccharataceae</taxon>
        <taxon>Saccharata</taxon>
    </lineage>
</organism>
<feature type="compositionally biased region" description="Basic and acidic residues" evidence="1">
    <location>
        <begin position="133"/>
        <end position="153"/>
    </location>
</feature>
<evidence type="ECO:0008006" key="4">
    <source>
        <dbReference type="Google" id="ProtNLM"/>
    </source>
</evidence>
<evidence type="ECO:0000313" key="2">
    <source>
        <dbReference type="EMBL" id="KAF2089944.1"/>
    </source>
</evidence>
<feature type="compositionally biased region" description="Basic residues" evidence="1">
    <location>
        <begin position="168"/>
        <end position="179"/>
    </location>
</feature>
<sequence length="402" mass="46550">MSGGNLEDDYVAELLKKDAKASSSRYTAVGLQAFLPKRPTGHAPKPNTRFLRNILRETDTHNAALLAKEAEESRLRLRALKNGEAGGGADQDKSSKKESREERFREGLQRPSKRRRVEEEDDERNSRRRRHRDRESDQHRSRRDTSSHREDRRERRKRRAYEEDDEKHRHRRVTHRSHHHRDDRDRHRSDSGPKMAESTDVRRSRSRRERSVSSSRSRSSSRTRSHRKPRRRPRSSGERKGPEEVLSKAASKRNELARSPSPASDSDPLEAIVGPAPPSPKPNVRSRGRGTFSSSAAIDAHFASNYDPSQDVHPNSDLEDDWDQALEALRDRQRWMQQGADRMKAAGFTDDEIKRWEKGGEKKEEDVRWSKNGEGREWDRGKVVDDDGHVNLRPDWGRLKGT</sequence>
<evidence type="ECO:0000313" key="3">
    <source>
        <dbReference type="Proteomes" id="UP000799776"/>
    </source>
</evidence>
<gene>
    <name evidence="2" type="ORF">K490DRAFT_35298</name>
</gene>
<comment type="caution">
    <text evidence="2">The sequence shown here is derived from an EMBL/GenBank/DDBJ whole genome shotgun (WGS) entry which is preliminary data.</text>
</comment>
<dbReference type="PANTHER" id="PTHR40132:SF1">
    <property type="entry name" value="PRE-MRNA-SPLICING FACTOR 38B"/>
    <property type="match status" value="1"/>
</dbReference>
<dbReference type="OrthoDB" id="2431475at2759"/>
<name>A0A9P4HZU1_9PEZI</name>
<feature type="compositionally biased region" description="Basic and acidic residues" evidence="1">
    <location>
        <begin position="235"/>
        <end position="256"/>
    </location>
</feature>
<protein>
    <recommendedName>
        <fullName evidence="4">Pre-mRNA-splicing factor 38B</fullName>
    </recommendedName>
</protein>
<dbReference type="PANTHER" id="PTHR40132">
    <property type="entry name" value="PRE-MRNA-SPLICING FACTOR 38B"/>
    <property type="match status" value="1"/>
</dbReference>